<keyword evidence="2" id="KW-1185">Reference proteome</keyword>
<dbReference type="Proteomes" id="UP001056120">
    <property type="component" value="Linkage Group LG03"/>
</dbReference>
<comment type="caution">
    <text evidence="1">The sequence shown here is derived from an EMBL/GenBank/DDBJ whole genome shotgun (WGS) entry which is preliminary data.</text>
</comment>
<dbReference type="EMBL" id="CM042020">
    <property type="protein sequence ID" value="KAI3820965.1"/>
    <property type="molecule type" value="Genomic_DNA"/>
</dbReference>
<evidence type="ECO:0000313" key="1">
    <source>
        <dbReference type="EMBL" id="KAI3820965.1"/>
    </source>
</evidence>
<organism evidence="1 2">
    <name type="scientific">Smallanthus sonchifolius</name>
    <dbReference type="NCBI Taxonomy" id="185202"/>
    <lineage>
        <taxon>Eukaryota</taxon>
        <taxon>Viridiplantae</taxon>
        <taxon>Streptophyta</taxon>
        <taxon>Embryophyta</taxon>
        <taxon>Tracheophyta</taxon>
        <taxon>Spermatophyta</taxon>
        <taxon>Magnoliopsida</taxon>
        <taxon>eudicotyledons</taxon>
        <taxon>Gunneridae</taxon>
        <taxon>Pentapetalae</taxon>
        <taxon>asterids</taxon>
        <taxon>campanulids</taxon>
        <taxon>Asterales</taxon>
        <taxon>Asteraceae</taxon>
        <taxon>Asteroideae</taxon>
        <taxon>Heliantheae alliance</taxon>
        <taxon>Millerieae</taxon>
        <taxon>Smallanthus</taxon>
    </lineage>
</organism>
<sequence length="168" mass="19101">MSDGSLVQTGGFNDGEQVVRVFNKSCNKCDWKEIEYGLVQRRWYATNNILPDGRQIVIGGRRQYNCEFYPKRVSSEKAYSLPFLVQTYDPDSENNLYPFVFLNTDGNLFIFANNHAILYNYSRNQVLKTFPEIPGGEPRNYPSTGSAVLLPLLIIQGKVAVVEILMCT</sequence>
<reference evidence="1 2" key="2">
    <citation type="journal article" date="2022" name="Mol. Ecol. Resour.">
        <title>The genomes of chicory, endive, great burdock and yacon provide insights into Asteraceae paleo-polyploidization history and plant inulin production.</title>
        <authorList>
            <person name="Fan W."/>
            <person name="Wang S."/>
            <person name="Wang H."/>
            <person name="Wang A."/>
            <person name="Jiang F."/>
            <person name="Liu H."/>
            <person name="Zhao H."/>
            <person name="Xu D."/>
            <person name="Zhang Y."/>
        </authorList>
    </citation>
    <scope>NUCLEOTIDE SEQUENCE [LARGE SCALE GENOMIC DNA]</scope>
    <source>
        <strain evidence="2">cv. Yunnan</strain>
        <tissue evidence="1">Leaves</tissue>
    </source>
</reference>
<proteinExistence type="predicted"/>
<name>A0ACB9JKY5_9ASTR</name>
<accession>A0ACB9JKY5</accession>
<gene>
    <name evidence="1" type="ORF">L1987_08521</name>
</gene>
<protein>
    <submittedName>
        <fullName evidence="1">Uncharacterized protein</fullName>
    </submittedName>
</protein>
<evidence type="ECO:0000313" key="2">
    <source>
        <dbReference type="Proteomes" id="UP001056120"/>
    </source>
</evidence>
<reference evidence="2" key="1">
    <citation type="journal article" date="2022" name="Mol. Ecol. Resour.">
        <title>The genomes of chicory, endive, great burdock and yacon provide insights into Asteraceae palaeo-polyploidization history and plant inulin production.</title>
        <authorList>
            <person name="Fan W."/>
            <person name="Wang S."/>
            <person name="Wang H."/>
            <person name="Wang A."/>
            <person name="Jiang F."/>
            <person name="Liu H."/>
            <person name="Zhao H."/>
            <person name="Xu D."/>
            <person name="Zhang Y."/>
        </authorList>
    </citation>
    <scope>NUCLEOTIDE SEQUENCE [LARGE SCALE GENOMIC DNA]</scope>
    <source>
        <strain evidence="2">cv. Yunnan</strain>
    </source>
</reference>